<protein>
    <recommendedName>
        <fullName evidence="2">DNA polymerase delta subunit 3</fullName>
    </recommendedName>
</protein>
<dbReference type="EMBL" id="LNIX01000007">
    <property type="protein sequence ID" value="OXA51676.1"/>
    <property type="molecule type" value="Genomic_DNA"/>
</dbReference>
<feature type="compositionally biased region" description="Basic and acidic residues" evidence="5">
    <location>
        <begin position="478"/>
        <end position="487"/>
    </location>
</feature>
<proteinExistence type="predicted"/>
<gene>
    <name evidence="6" type="ORF">Fcan01_13770</name>
</gene>
<feature type="compositionally biased region" description="Basic and acidic residues" evidence="5">
    <location>
        <begin position="297"/>
        <end position="320"/>
    </location>
</feature>
<evidence type="ECO:0000256" key="4">
    <source>
        <dbReference type="ARBA" id="ARBA00023242"/>
    </source>
</evidence>
<feature type="compositionally biased region" description="Acidic residues" evidence="5">
    <location>
        <begin position="115"/>
        <end position="124"/>
    </location>
</feature>
<dbReference type="PANTHER" id="PTHR17598:SF13">
    <property type="entry name" value="DNA POLYMERASE DELTA SUBUNIT 3"/>
    <property type="match status" value="1"/>
</dbReference>
<feature type="compositionally biased region" description="Basic and acidic residues" evidence="5">
    <location>
        <begin position="234"/>
        <end position="243"/>
    </location>
</feature>
<evidence type="ECO:0000256" key="3">
    <source>
        <dbReference type="ARBA" id="ARBA00022705"/>
    </source>
</evidence>
<feature type="region of interest" description="Disordered" evidence="5">
    <location>
        <begin position="78"/>
        <end position="124"/>
    </location>
</feature>
<reference evidence="6 7" key="1">
    <citation type="submission" date="2015-12" db="EMBL/GenBank/DDBJ databases">
        <title>The genome of Folsomia candida.</title>
        <authorList>
            <person name="Faddeeva A."/>
            <person name="Derks M.F."/>
            <person name="Anvar Y."/>
            <person name="Smit S."/>
            <person name="Van Straalen N."/>
            <person name="Roelofs D."/>
        </authorList>
    </citation>
    <scope>NUCLEOTIDE SEQUENCE [LARGE SCALE GENOMIC DNA]</scope>
    <source>
        <strain evidence="6 7">VU population</strain>
        <tissue evidence="6">Whole body</tissue>
    </source>
</reference>
<dbReference type="STRING" id="158441.A0A226E586"/>
<feature type="compositionally biased region" description="Basic residues" evidence="5">
    <location>
        <begin position="426"/>
        <end position="436"/>
    </location>
</feature>
<dbReference type="PANTHER" id="PTHR17598">
    <property type="entry name" value="DNA POLYMERASE DELTA SUBUNIT 3"/>
    <property type="match status" value="1"/>
</dbReference>
<comment type="caution">
    <text evidence="6">The sequence shown here is derived from an EMBL/GenBank/DDBJ whole genome shotgun (WGS) entry which is preliminary data.</text>
</comment>
<accession>A0A226E586</accession>
<dbReference type="InterPro" id="IPR041913">
    <property type="entry name" value="POLD3_sf"/>
</dbReference>
<dbReference type="GO" id="GO:0006271">
    <property type="term" value="P:DNA strand elongation involved in DNA replication"/>
    <property type="evidence" value="ECO:0007669"/>
    <property type="project" value="TreeGrafter"/>
</dbReference>
<feature type="region of interest" description="Disordered" evidence="5">
    <location>
        <begin position="234"/>
        <end position="530"/>
    </location>
</feature>
<feature type="compositionally biased region" description="Acidic residues" evidence="5">
    <location>
        <begin position="463"/>
        <end position="472"/>
    </location>
</feature>
<name>A0A226E586_FOLCA</name>
<dbReference type="GO" id="GO:0006297">
    <property type="term" value="P:nucleotide-excision repair, DNA gap filling"/>
    <property type="evidence" value="ECO:0007669"/>
    <property type="project" value="TreeGrafter"/>
</dbReference>
<evidence type="ECO:0000256" key="1">
    <source>
        <dbReference type="ARBA" id="ARBA00004123"/>
    </source>
</evidence>
<feature type="compositionally biased region" description="Basic and acidic residues" evidence="5">
    <location>
        <begin position="258"/>
        <end position="270"/>
    </location>
</feature>
<sequence length="530" mass="59553">MTLPVDQVYLENLEEYIFDDEKFVSYKWLSCKLGVHVNLSKQMLYQFLEIQKEKGKKIHAMYYISGMAPQKWISKLNSSDDAGSNGSSASSSPEFVENKSPPADEGSPDMFLFDSSDEEEDDDFDENGDAFIVSICKEQEVEEYRKHFSQIFSLHVYGLSSFPMTKQRLDDFTKVSLFDDDGNVPQHYGPMVVKTNIEFRPDPRNVQKLKDIAEVKAMVKIQKEKWEKEEALKEQKKKEEAAKPKTFSIFPQTTTSKSKKEETTTKKDTTKSGGGGGDNRLKNMFAAAASKPPAPKKIVEEEPKKADPPVKENKRNTKEASDDEGSPFQSRRNKPKGKGSSTAKNKKKQSESQKRKRIRDVFSSSEDDSDTERNAKMSDNEELPESPVPRKYQIQSDSDSDDAQPEPARPNKTKQGSSEDKVEKTGRKRVCKTVPHRHVDDEGFLVTVMEQVMVSESDHSEGDEPMNTDEEPAPVPRDIVKKPEEPSKTSSLPKSKEVPKPAATSKAAKGKSAAAGTSKQASIMSFFKKK</sequence>
<dbReference type="Pfam" id="PF09507">
    <property type="entry name" value="CDC27"/>
    <property type="match status" value="1"/>
</dbReference>
<feature type="compositionally biased region" description="Low complexity" evidence="5">
    <location>
        <begin position="502"/>
        <end position="522"/>
    </location>
</feature>
<dbReference type="GO" id="GO:0043625">
    <property type="term" value="C:delta DNA polymerase complex"/>
    <property type="evidence" value="ECO:0007669"/>
    <property type="project" value="InterPro"/>
</dbReference>
<dbReference type="OrthoDB" id="514823at2759"/>
<dbReference type="Gene3D" id="3.90.1030.20">
    <property type="entry name" value="DNA polymerase delta, p66 (Cdc27) subunit, wHTH domain"/>
    <property type="match status" value="1"/>
</dbReference>
<dbReference type="GO" id="GO:0003887">
    <property type="term" value="F:DNA-directed DNA polymerase activity"/>
    <property type="evidence" value="ECO:0007669"/>
    <property type="project" value="TreeGrafter"/>
</dbReference>
<dbReference type="AlphaFoldDB" id="A0A226E586"/>
<dbReference type="GO" id="GO:1904161">
    <property type="term" value="P:DNA synthesis involved in UV-damage excision repair"/>
    <property type="evidence" value="ECO:0007669"/>
    <property type="project" value="TreeGrafter"/>
</dbReference>
<organism evidence="6 7">
    <name type="scientific">Folsomia candida</name>
    <name type="common">Springtail</name>
    <dbReference type="NCBI Taxonomy" id="158441"/>
    <lineage>
        <taxon>Eukaryota</taxon>
        <taxon>Metazoa</taxon>
        <taxon>Ecdysozoa</taxon>
        <taxon>Arthropoda</taxon>
        <taxon>Hexapoda</taxon>
        <taxon>Collembola</taxon>
        <taxon>Entomobryomorpha</taxon>
        <taxon>Isotomoidea</taxon>
        <taxon>Isotomidae</taxon>
        <taxon>Proisotominae</taxon>
        <taxon>Folsomia</taxon>
    </lineage>
</organism>
<dbReference type="OMA" id="QMLYDFH"/>
<keyword evidence="4" id="KW-0539">Nucleus</keyword>
<dbReference type="InterPro" id="IPR019038">
    <property type="entry name" value="POLD3"/>
</dbReference>
<feature type="compositionally biased region" description="Low complexity" evidence="5">
    <location>
        <begin position="78"/>
        <end position="92"/>
    </location>
</feature>
<keyword evidence="3" id="KW-0235">DNA replication</keyword>
<comment type="subcellular location">
    <subcellularLocation>
        <location evidence="1">Nucleus</location>
    </subcellularLocation>
</comment>
<evidence type="ECO:0000313" key="6">
    <source>
        <dbReference type="EMBL" id="OXA51676.1"/>
    </source>
</evidence>
<evidence type="ECO:0000256" key="5">
    <source>
        <dbReference type="SAM" id="MobiDB-lite"/>
    </source>
</evidence>
<evidence type="ECO:0000256" key="2">
    <source>
        <dbReference type="ARBA" id="ARBA00017589"/>
    </source>
</evidence>
<dbReference type="Proteomes" id="UP000198287">
    <property type="component" value="Unassembled WGS sequence"/>
</dbReference>
<evidence type="ECO:0000313" key="7">
    <source>
        <dbReference type="Proteomes" id="UP000198287"/>
    </source>
</evidence>
<keyword evidence="7" id="KW-1185">Reference proteome</keyword>